<accession>A1YBQ1</accession>
<dbReference type="SUPFAM" id="SSF53300">
    <property type="entry name" value="vWA-like"/>
    <property type="match status" value="1"/>
</dbReference>
<dbReference type="InterPro" id="IPR008912">
    <property type="entry name" value="Uncharacterised_CoxE"/>
</dbReference>
<feature type="region of interest" description="Disordered" evidence="1">
    <location>
        <begin position="1"/>
        <end position="47"/>
    </location>
</feature>
<organism evidence="3">
    <name type="scientific">Sorangium cellulosum</name>
    <name type="common">Polyangium cellulosum</name>
    <dbReference type="NCBI Taxonomy" id="56"/>
    <lineage>
        <taxon>Bacteria</taxon>
        <taxon>Pseudomonadati</taxon>
        <taxon>Myxococcota</taxon>
        <taxon>Polyangia</taxon>
        <taxon>Polyangiales</taxon>
        <taxon>Polyangiaceae</taxon>
        <taxon>Sorangium</taxon>
    </lineage>
</organism>
<dbReference type="InterPro" id="IPR002035">
    <property type="entry name" value="VWF_A"/>
</dbReference>
<dbReference type="Pfam" id="PF05762">
    <property type="entry name" value="VWA_CoxE"/>
    <property type="match status" value="1"/>
</dbReference>
<sequence length="477" mass="52716">MQRRLDGEIELQRDRAHRDSERYARRPRGAPRAPAPASPAPRAPVSSVLWTVIPVSSTLRAMPARTPRKPPPPASPAGPAGAPDDLSDSDRDALLRWRLALGPEAERVDPRLSLGGLGGAAPALDVDPRRLGDLDKALSFIYDERAGNLGGSRPYVPEWLSAVREFFSHEVVALVQKDAIERKGLTQLLFEPETLPFLEKNVELVATLMSAKGLIPDAARETARQIVREVVEEVRRALESEVRTAVLGALRRNTTSPLRVLRNLDWKRTIRKNLKGWDAERRRLVPDKLYFWANQTRRHEWDVAILVDQSGSMGESVVYSSIMAAIFASLDVLRTRLLFFDTEVVDVTPMLVDPVDVLFTAQLGGGTDINRAVAYAQANFIERPEKTLLILITDLFEGGNAEELVARMRQLADSKVKSICLLALSDGGKPSYDHEMAQKLAALGTPCFGCTPKLLVKVVERLMRGQDLGPLLGAEAR</sequence>
<gene>
    <name evidence="3" type="primary">amb6</name>
</gene>
<feature type="domain" description="VWFA" evidence="2">
    <location>
        <begin position="300"/>
        <end position="460"/>
    </location>
</feature>
<evidence type="ECO:0000313" key="3">
    <source>
        <dbReference type="EMBL" id="ABK32254.1"/>
    </source>
</evidence>
<dbReference type="PANTHER" id="PTHR30634:SF16">
    <property type="entry name" value="OUTER-MEMBRANE LIPOPROTEIN LOLB"/>
    <property type="match status" value="1"/>
</dbReference>
<protein>
    <submittedName>
        <fullName evidence="3">Amb6</fullName>
    </submittedName>
</protein>
<dbReference type="Gene3D" id="3.40.50.410">
    <property type="entry name" value="von Willebrand factor, type A domain"/>
    <property type="match status" value="1"/>
</dbReference>
<name>A1YBQ1_SORCE</name>
<dbReference type="InterPro" id="IPR050458">
    <property type="entry name" value="LolB"/>
</dbReference>
<evidence type="ECO:0000256" key="1">
    <source>
        <dbReference type="SAM" id="MobiDB-lite"/>
    </source>
</evidence>
<feature type="region of interest" description="Disordered" evidence="1">
    <location>
        <begin position="61"/>
        <end position="88"/>
    </location>
</feature>
<feature type="compositionally biased region" description="Pro residues" evidence="1">
    <location>
        <begin position="33"/>
        <end position="42"/>
    </location>
</feature>
<evidence type="ECO:0000259" key="2">
    <source>
        <dbReference type="SMART" id="SM00327"/>
    </source>
</evidence>
<dbReference type="InterPro" id="IPR036465">
    <property type="entry name" value="vWFA_dom_sf"/>
</dbReference>
<feature type="compositionally biased region" description="Basic and acidic residues" evidence="1">
    <location>
        <begin position="1"/>
        <end position="24"/>
    </location>
</feature>
<proteinExistence type="predicted"/>
<reference evidence="3" key="1">
    <citation type="journal article" date="2006" name="Chem. Biol.">
        <title>Analysis of the ambruticin and jerangolid gene clusters of Sorangium cellulosum reveals unusual mechanisms of polyketide biosynthesis.</title>
        <authorList>
            <person name="Julien B."/>
            <person name="Tian Z.Q."/>
            <person name="Reid R."/>
            <person name="Reeves C.D."/>
        </authorList>
    </citation>
    <scope>NUCLEOTIDE SEQUENCE</scope>
    <source>
        <strain evidence="3">So ce10</strain>
    </source>
</reference>
<dbReference type="PANTHER" id="PTHR30634">
    <property type="entry name" value="OUTER MEMBRANE LOLAB LIPOPROTEIN INSERTION APPARATUS"/>
    <property type="match status" value="1"/>
</dbReference>
<dbReference type="EMBL" id="DQ897667">
    <property type="protein sequence ID" value="ABK32254.1"/>
    <property type="molecule type" value="Genomic_DNA"/>
</dbReference>
<dbReference type="SMART" id="SM00327">
    <property type="entry name" value="VWA"/>
    <property type="match status" value="1"/>
</dbReference>
<dbReference type="AlphaFoldDB" id="A1YBQ1"/>